<comment type="caution">
    <text evidence="2">The sequence shown here is derived from an EMBL/GenBank/DDBJ whole genome shotgun (WGS) entry which is preliminary data.</text>
</comment>
<proteinExistence type="predicted"/>
<dbReference type="InterPro" id="IPR035948">
    <property type="entry name" value="YwqG-like_sf"/>
</dbReference>
<dbReference type="EMBL" id="JAIBOA010000020">
    <property type="protein sequence ID" value="MBW8486016.1"/>
    <property type="molecule type" value="Genomic_DNA"/>
</dbReference>
<organism evidence="2 3">
    <name type="scientific">Actinomadura parmotrematis</name>
    <dbReference type="NCBI Taxonomy" id="2864039"/>
    <lineage>
        <taxon>Bacteria</taxon>
        <taxon>Bacillati</taxon>
        <taxon>Actinomycetota</taxon>
        <taxon>Actinomycetes</taxon>
        <taxon>Streptosporangiales</taxon>
        <taxon>Thermomonosporaceae</taxon>
        <taxon>Actinomadura</taxon>
    </lineage>
</organism>
<evidence type="ECO:0000256" key="1">
    <source>
        <dbReference type="SAM" id="MobiDB-lite"/>
    </source>
</evidence>
<accession>A0ABS7G0D5</accession>
<reference evidence="2 3" key="1">
    <citation type="submission" date="2021-07" db="EMBL/GenBank/DDBJ databases">
        <title>Actinomadura sp. PM05-2 isolated from lichen.</title>
        <authorList>
            <person name="Somphong A."/>
            <person name="Phongsopitanun W."/>
            <person name="Tanasupawat S."/>
            <person name="Peongsungnone V."/>
        </authorList>
    </citation>
    <scope>NUCLEOTIDE SEQUENCE [LARGE SCALE GENOMIC DNA]</scope>
    <source>
        <strain evidence="2 3">PM05-2</strain>
    </source>
</reference>
<dbReference type="Pfam" id="PF09234">
    <property type="entry name" value="DUF1963"/>
    <property type="match status" value="1"/>
</dbReference>
<evidence type="ECO:0000313" key="3">
    <source>
        <dbReference type="Proteomes" id="UP000774570"/>
    </source>
</evidence>
<dbReference type="Proteomes" id="UP000774570">
    <property type="component" value="Unassembled WGS sequence"/>
</dbReference>
<dbReference type="PANTHER" id="PTHR36436">
    <property type="entry name" value="SLL5081 PROTEIN"/>
    <property type="match status" value="1"/>
</dbReference>
<sequence>MDHFESQRQRLRSLFGVFLAPEVSAALSPLIRPALRLDADGPGRGGPEAVRLGGRPRLPADASWPDWEGRPLDYLGTVDFSALQGTVTVPGLPSKGTAAFYYATGAPRPWGGDLSQQDAWRVFTGDLQETEAPAGTVAFCDASLSAVPHLSLPAPEEPAIRALEAAYCGFLNVYEQLHAAWQQHVWPDRAPMHQLGGWPAVVERPVSADCAAVAAGRDLDDKPLSADEQAALAGEAWDLLLQLDSDPRLGWFWGDPGRVYFSLRAGDPLDQAWLTVQAR</sequence>
<dbReference type="RefSeq" id="WP_220169254.1">
    <property type="nucleotide sequence ID" value="NZ_JAIBOA010000020.1"/>
</dbReference>
<dbReference type="Gene3D" id="2.30.320.10">
    <property type="entry name" value="YwqG-like"/>
    <property type="match status" value="1"/>
</dbReference>
<dbReference type="InterPro" id="IPR015315">
    <property type="entry name" value="DUF1963"/>
</dbReference>
<protein>
    <submittedName>
        <fullName evidence="2">DUF1963 domain-containing protein</fullName>
    </submittedName>
</protein>
<dbReference type="SUPFAM" id="SSF103032">
    <property type="entry name" value="Hypothetical protein YwqG"/>
    <property type="match status" value="1"/>
</dbReference>
<evidence type="ECO:0000313" key="2">
    <source>
        <dbReference type="EMBL" id="MBW8486016.1"/>
    </source>
</evidence>
<gene>
    <name evidence="2" type="ORF">K1Y72_26815</name>
</gene>
<feature type="region of interest" description="Disordered" evidence="1">
    <location>
        <begin position="36"/>
        <end position="57"/>
    </location>
</feature>
<keyword evidence="3" id="KW-1185">Reference proteome</keyword>
<dbReference type="PANTHER" id="PTHR36436:SF6">
    <property type="entry name" value="SLL5081 PROTEIN"/>
    <property type="match status" value="1"/>
</dbReference>
<name>A0ABS7G0D5_9ACTN</name>